<sequence>MGRDAPAQTESEMRSPSHRATDSEDVTQLSSSVVQALQEEIAALRGMLSSSVVRIVHRQSSISDVLPQYEPRQDTSQEME</sequence>
<feature type="compositionally biased region" description="Basic and acidic residues" evidence="1">
    <location>
        <begin position="71"/>
        <end position="80"/>
    </location>
</feature>
<dbReference type="Proteomes" id="UP000292957">
    <property type="component" value="Unassembled WGS sequence"/>
</dbReference>
<accession>A0A4Q9PYZ9</accession>
<evidence type="ECO:0000313" key="2">
    <source>
        <dbReference type="EMBL" id="TBU24184.1"/>
    </source>
</evidence>
<name>A0A4Q9PYZ9_9APHY</name>
<dbReference type="Proteomes" id="UP000292082">
    <property type="component" value="Unassembled WGS sequence"/>
</dbReference>
<proteinExistence type="predicted"/>
<keyword evidence="4" id="KW-1185">Reference proteome</keyword>
<protein>
    <submittedName>
        <fullName evidence="3">Uncharacterized protein</fullName>
    </submittedName>
</protein>
<feature type="region of interest" description="Disordered" evidence="1">
    <location>
        <begin position="60"/>
        <end position="80"/>
    </location>
</feature>
<gene>
    <name evidence="3" type="ORF">BD310DRAFT_947958</name>
    <name evidence="2" type="ORF">BD311DRAFT_781170</name>
</gene>
<evidence type="ECO:0000313" key="4">
    <source>
        <dbReference type="Proteomes" id="UP000292082"/>
    </source>
</evidence>
<reference evidence="3 4" key="1">
    <citation type="submission" date="2019-01" db="EMBL/GenBank/DDBJ databases">
        <title>Draft genome sequences of three monokaryotic isolates of the white-rot basidiomycete fungus Dichomitus squalens.</title>
        <authorList>
            <consortium name="DOE Joint Genome Institute"/>
            <person name="Lopez S.C."/>
            <person name="Andreopoulos B."/>
            <person name="Pangilinan J."/>
            <person name="Lipzen A."/>
            <person name="Riley R."/>
            <person name="Ahrendt S."/>
            <person name="Ng V."/>
            <person name="Barry K."/>
            <person name="Daum C."/>
            <person name="Grigoriev I.V."/>
            <person name="Hilden K.S."/>
            <person name="Makela M.R."/>
            <person name="de Vries R.P."/>
        </authorList>
    </citation>
    <scope>NUCLEOTIDE SEQUENCE [LARGE SCALE GENOMIC DNA]</scope>
    <source>
        <strain evidence="3 4">CBS 464.89</strain>
        <strain evidence="2">OM18370.1</strain>
    </source>
</reference>
<organism evidence="3 4">
    <name type="scientific">Dichomitus squalens</name>
    <dbReference type="NCBI Taxonomy" id="114155"/>
    <lineage>
        <taxon>Eukaryota</taxon>
        <taxon>Fungi</taxon>
        <taxon>Dikarya</taxon>
        <taxon>Basidiomycota</taxon>
        <taxon>Agaricomycotina</taxon>
        <taxon>Agaricomycetes</taxon>
        <taxon>Polyporales</taxon>
        <taxon>Polyporaceae</taxon>
        <taxon>Dichomitus</taxon>
    </lineage>
</organism>
<dbReference type="EMBL" id="ML145113">
    <property type="protein sequence ID" value="TBU59554.1"/>
    <property type="molecule type" value="Genomic_DNA"/>
</dbReference>
<feature type="region of interest" description="Disordered" evidence="1">
    <location>
        <begin position="1"/>
        <end position="27"/>
    </location>
</feature>
<feature type="compositionally biased region" description="Basic and acidic residues" evidence="1">
    <location>
        <begin position="11"/>
        <end position="22"/>
    </location>
</feature>
<dbReference type="AlphaFoldDB" id="A0A4Q9PYZ9"/>
<dbReference type="EMBL" id="ML143485">
    <property type="protein sequence ID" value="TBU24184.1"/>
    <property type="molecule type" value="Genomic_DNA"/>
</dbReference>
<evidence type="ECO:0000256" key="1">
    <source>
        <dbReference type="SAM" id="MobiDB-lite"/>
    </source>
</evidence>
<evidence type="ECO:0000313" key="3">
    <source>
        <dbReference type="EMBL" id="TBU59554.1"/>
    </source>
</evidence>